<proteinExistence type="inferred from homology"/>
<feature type="domain" description="Carbohydrate kinase FGGY N-terminal" evidence="5">
    <location>
        <begin position="28"/>
        <end position="120"/>
    </location>
</feature>
<organism evidence="6 7">
    <name type="scientific">Fundulus heteroclitus</name>
    <name type="common">Killifish</name>
    <name type="synonym">Mummichog</name>
    <dbReference type="NCBI Taxonomy" id="8078"/>
    <lineage>
        <taxon>Eukaryota</taxon>
        <taxon>Metazoa</taxon>
        <taxon>Chordata</taxon>
        <taxon>Craniata</taxon>
        <taxon>Vertebrata</taxon>
        <taxon>Euteleostomi</taxon>
        <taxon>Actinopterygii</taxon>
        <taxon>Neopterygii</taxon>
        <taxon>Teleostei</taxon>
        <taxon>Neoteleostei</taxon>
        <taxon>Acanthomorphata</taxon>
        <taxon>Ovalentaria</taxon>
        <taxon>Atherinomorphae</taxon>
        <taxon>Cyprinodontiformes</taxon>
        <taxon>Fundulidae</taxon>
        <taxon>Fundulus</taxon>
    </lineage>
</organism>
<keyword evidence="2" id="KW-0808">Transferase</keyword>
<dbReference type="PANTHER" id="PTHR10196:SF69">
    <property type="entry name" value="GLYCEROL KINASE"/>
    <property type="match status" value="1"/>
</dbReference>
<dbReference type="GO" id="GO:0046167">
    <property type="term" value="P:glycerol-3-phosphate biosynthetic process"/>
    <property type="evidence" value="ECO:0007669"/>
    <property type="project" value="TreeGrafter"/>
</dbReference>
<dbReference type="GO" id="GO:0004370">
    <property type="term" value="F:glycerol kinase activity"/>
    <property type="evidence" value="ECO:0007669"/>
    <property type="project" value="TreeGrafter"/>
</dbReference>
<dbReference type="AlphaFoldDB" id="A0A3Q2UNE1"/>
<comment type="similarity">
    <text evidence="1">Belongs to the FGGY kinase family.</text>
</comment>
<dbReference type="GeneTree" id="ENSGT00940000175376"/>
<keyword evidence="3" id="KW-0418">Kinase</keyword>
<feature type="region of interest" description="Disordered" evidence="4">
    <location>
        <begin position="1"/>
        <end position="24"/>
    </location>
</feature>
<evidence type="ECO:0000313" key="7">
    <source>
        <dbReference type="Proteomes" id="UP000265000"/>
    </source>
</evidence>
<dbReference type="Gene3D" id="3.30.420.40">
    <property type="match status" value="1"/>
</dbReference>
<sequence length="152" mass="16464">GESTTGAERGSGEGSSGRSADMEPLVAAIDQGTSSTRFLVSGPNRTEPLTGPWVEEDPREILQSVYECLEQTCHKLRQLQVDVAVGVTNQRETTLVWDKETGEPLYNAIGESRPGSTKTCRLSPPTGAAAVHWFPLFCSVARFCCFSLQEPC</sequence>
<accession>A0A3Q2UNE1</accession>
<reference evidence="6" key="1">
    <citation type="submission" date="2025-08" db="UniProtKB">
        <authorList>
            <consortium name="Ensembl"/>
        </authorList>
    </citation>
    <scope>IDENTIFICATION</scope>
</reference>
<protein>
    <recommendedName>
        <fullName evidence="5">Carbohydrate kinase FGGY N-terminal domain-containing protein</fullName>
    </recommendedName>
</protein>
<dbReference type="STRING" id="8078.ENSFHEP00000033325"/>
<evidence type="ECO:0000256" key="1">
    <source>
        <dbReference type="ARBA" id="ARBA00009156"/>
    </source>
</evidence>
<evidence type="ECO:0000256" key="2">
    <source>
        <dbReference type="ARBA" id="ARBA00022679"/>
    </source>
</evidence>
<keyword evidence="7" id="KW-1185">Reference proteome</keyword>
<evidence type="ECO:0000313" key="6">
    <source>
        <dbReference type="Ensembl" id="ENSFHEP00000033325.1"/>
    </source>
</evidence>
<dbReference type="SUPFAM" id="SSF53067">
    <property type="entry name" value="Actin-like ATPase domain"/>
    <property type="match status" value="1"/>
</dbReference>
<dbReference type="GO" id="GO:0006641">
    <property type="term" value="P:triglyceride metabolic process"/>
    <property type="evidence" value="ECO:0007669"/>
    <property type="project" value="TreeGrafter"/>
</dbReference>
<evidence type="ECO:0000256" key="4">
    <source>
        <dbReference type="SAM" id="MobiDB-lite"/>
    </source>
</evidence>
<dbReference type="Ensembl" id="ENSFHET00000027514.1">
    <property type="protein sequence ID" value="ENSFHEP00000033325.1"/>
    <property type="gene ID" value="ENSFHEG00000020411.1"/>
</dbReference>
<name>A0A3Q2UNE1_FUNHE</name>
<dbReference type="InterPro" id="IPR043129">
    <property type="entry name" value="ATPase_NBD"/>
</dbReference>
<dbReference type="InterPro" id="IPR018484">
    <property type="entry name" value="FGGY_N"/>
</dbReference>
<evidence type="ECO:0000256" key="3">
    <source>
        <dbReference type="ARBA" id="ARBA00022777"/>
    </source>
</evidence>
<dbReference type="Pfam" id="PF00370">
    <property type="entry name" value="FGGY_N"/>
    <property type="match status" value="1"/>
</dbReference>
<evidence type="ECO:0000259" key="5">
    <source>
        <dbReference type="Pfam" id="PF00370"/>
    </source>
</evidence>
<dbReference type="PANTHER" id="PTHR10196">
    <property type="entry name" value="SUGAR KINASE"/>
    <property type="match status" value="1"/>
</dbReference>
<dbReference type="Proteomes" id="UP000265000">
    <property type="component" value="Unplaced"/>
</dbReference>
<reference evidence="6" key="2">
    <citation type="submission" date="2025-09" db="UniProtKB">
        <authorList>
            <consortium name="Ensembl"/>
        </authorList>
    </citation>
    <scope>IDENTIFICATION</scope>
</reference>
<dbReference type="GO" id="GO:0005739">
    <property type="term" value="C:mitochondrion"/>
    <property type="evidence" value="ECO:0007669"/>
    <property type="project" value="TreeGrafter"/>
</dbReference>
<dbReference type="GO" id="GO:0006071">
    <property type="term" value="P:glycerol metabolic process"/>
    <property type="evidence" value="ECO:0007669"/>
    <property type="project" value="TreeGrafter"/>
</dbReference>